<dbReference type="Pfam" id="PF00155">
    <property type="entry name" value="Aminotran_1_2"/>
    <property type="match status" value="1"/>
</dbReference>
<dbReference type="PANTHER" id="PTHR46383:SF1">
    <property type="entry name" value="ASPARTATE AMINOTRANSFERASE"/>
    <property type="match status" value="1"/>
</dbReference>
<protein>
    <submittedName>
        <fullName evidence="7">Succinyldiaminopimelate aminotransferase</fullName>
    </submittedName>
</protein>
<evidence type="ECO:0000256" key="1">
    <source>
        <dbReference type="ARBA" id="ARBA00001933"/>
    </source>
</evidence>
<dbReference type="SUPFAM" id="SSF53383">
    <property type="entry name" value="PLP-dependent transferases"/>
    <property type="match status" value="1"/>
</dbReference>
<evidence type="ECO:0000313" key="8">
    <source>
        <dbReference type="Proteomes" id="UP000619293"/>
    </source>
</evidence>
<keyword evidence="4" id="KW-0808">Transferase</keyword>
<name>A0A8J3NVG7_9ACTN</name>
<dbReference type="PANTHER" id="PTHR46383">
    <property type="entry name" value="ASPARTATE AMINOTRANSFERASE"/>
    <property type="match status" value="1"/>
</dbReference>
<keyword evidence="8" id="KW-1185">Reference proteome</keyword>
<evidence type="ECO:0000256" key="5">
    <source>
        <dbReference type="ARBA" id="ARBA00022898"/>
    </source>
</evidence>
<evidence type="ECO:0000313" key="7">
    <source>
        <dbReference type="EMBL" id="GIF93896.1"/>
    </source>
</evidence>
<dbReference type="InterPro" id="IPR015424">
    <property type="entry name" value="PyrdxlP-dep_Trfase"/>
</dbReference>
<comment type="caution">
    <text evidence="7">The sequence shown here is derived from an EMBL/GenBank/DDBJ whole genome shotgun (WGS) entry which is preliminary data.</text>
</comment>
<proteinExistence type="inferred from homology"/>
<dbReference type="InterPro" id="IPR050596">
    <property type="entry name" value="AspAT/PAT-like"/>
</dbReference>
<dbReference type="InterPro" id="IPR015421">
    <property type="entry name" value="PyrdxlP-dep_Trfase_major"/>
</dbReference>
<comment type="cofactor">
    <cofactor evidence="1">
        <name>pyridoxal 5'-phosphate</name>
        <dbReference type="ChEBI" id="CHEBI:597326"/>
    </cofactor>
</comment>
<evidence type="ECO:0000259" key="6">
    <source>
        <dbReference type="Pfam" id="PF00155"/>
    </source>
</evidence>
<feature type="domain" description="Aminotransferase class I/classII large" evidence="6">
    <location>
        <begin position="49"/>
        <end position="332"/>
    </location>
</feature>
<evidence type="ECO:0000256" key="2">
    <source>
        <dbReference type="ARBA" id="ARBA00007441"/>
    </source>
</evidence>
<gene>
    <name evidence="7" type="ORF">Cch02nite_73400</name>
</gene>
<dbReference type="Gene3D" id="3.40.640.10">
    <property type="entry name" value="Type I PLP-dependent aspartate aminotransferase-like (Major domain)"/>
    <property type="match status" value="2"/>
</dbReference>
<dbReference type="GO" id="GO:0008483">
    <property type="term" value="F:transaminase activity"/>
    <property type="evidence" value="ECO:0007669"/>
    <property type="project" value="UniProtKB-KW"/>
</dbReference>
<evidence type="ECO:0000256" key="4">
    <source>
        <dbReference type="ARBA" id="ARBA00022679"/>
    </source>
</evidence>
<accession>A0A8J3NVG7</accession>
<dbReference type="GO" id="GO:0030170">
    <property type="term" value="F:pyridoxal phosphate binding"/>
    <property type="evidence" value="ECO:0007669"/>
    <property type="project" value="InterPro"/>
</dbReference>
<dbReference type="GO" id="GO:0006520">
    <property type="term" value="P:amino acid metabolic process"/>
    <property type="evidence" value="ECO:0007669"/>
    <property type="project" value="InterPro"/>
</dbReference>
<comment type="similarity">
    <text evidence="2">Belongs to the class-I pyridoxal-phosphate-dependent aminotransferase family.</text>
</comment>
<keyword evidence="5" id="KW-0663">Pyridoxal phosphate</keyword>
<dbReference type="InterPro" id="IPR004839">
    <property type="entry name" value="Aminotransferase_I/II_large"/>
</dbReference>
<reference evidence="7 8" key="1">
    <citation type="submission" date="2021-01" db="EMBL/GenBank/DDBJ databases">
        <title>Whole genome shotgun sequence of Catellatospora chokoriensis NBRC 107358.</title>
        <authorList>
            <person name="Komaki H."/>
            <person name="Tamura T."/>
        </authorList>
    </citation>
    <scope>NUCLEOTIDE SEQUENCE [LARGE SCALE GENOMIC DNA]</scope>
    <source>
        <strain evidence="7 8">NBRC 107358</strain>
    </source>
</reference>
<dbReference type="AlphaFoldDB" id="A0A8J3NVG7"/>
<dbReference type="EMBL" id="BONG01000075">
    <property type="protein sequence ID" value="GIF93896.1"/>
    <property type="molecule type" value="Genomic_DNA"/>
</dbReference>
<organism evidence="7 8">
    <name type="scientific">Catellatospora chokoriensis</name>
    <dbReference type="NCBI Taxonomy" id="310353"/>
    <lineage>
        <taxon>Bacteria</taxon>
        <taxon>Bacillati</taxon>
        <taxon>Actinomycetota</taxon>
        <taxon>Actinomycetes</taxon>
        <taxon>Micromonosporales</taxon>
        <taxon>Micromonosporaceae</taxon>
        <taxon>Catellatospora</taxon>
    </lineage>
</organism>
<keyword evidence="3 7" id="KW-0032">Aminotransferase</keyword>
<dbReference type="CDD" id="cd00609">
    <property type="entry name" value="AAT_like"/>
    <property type="match status" value="1"/>
</dbReference>
<dbReference type="Proteomes" id="UP000619293">
    <property type="component" value="Unassembled WGS sequence"/>
</dbReference>
<sequence length="346" mass="35836">MSGPAVSDRCRSVVTWTYDSFPVPDGSLDLRGDNSPPLETARLVLAGLNATAEQAAFYGPVAGEQPLREAVGRMLGLSAAQVVITAGGSEALHLALLCAADPGDTVIAPRPGFPGFDQLAVLAGLHVDHYDVPGPIPGVGHGQVRVICSPHNPTGVLVGRQDVRPGGGWTIWDVSHSAPLITSHPGAPATERDIVVFSLSKLLRLPGIRIGCLASPSAALIKAVEAVKTHMSMSASQLSQQVALGVLTSPTIQAELGARKHQVDSHRLRLQTAVSRSTALRCVEADAGTHLLISAEREADAGATLRAAGIIGLPGVVFGTDQSTVRLCTAQPAVVIDAAAHILEQQ</sequence>
<evidence type="ECO:0000256" key="3">
    <source>
        <dbReference type="ARBA" id="ARBA00022576"/>
    </source>
</evidence>